<reference evidence="1 2" key="1">
    <citation type="submission" date="2017-11" db="EMBL/GenBank/DDBJ databases">
        <title>Evolution of Phototrophy in the Chloroflexi Phylum Driven by Horizontal Gene Transfer.</title>
        <authorList>
            <person name="Ward L.M."/>
            <person name="Hemp J."/>
            <person name="Shih P.M."/>
            <person name="Mcglynn S.E."/>
            <person name="Fischer W."/>
        </authorList>
    </citation>
    <scope>NUCLEOTIDE SEQUENCE [LARGE SCALE GENOMIC DNA]</scope>
    <source>
        <strain evidence="1">JP3_13</strain>
    </source>
</reference>
<dbReference type="SUPFAM" id="SSF46785">
    <property type="entry name" value="Winged helix' DNA-binding domain"/>
    <property type="match status" value="1"/>
</dbReference>
<proteinExistence type="predicted"/>
<dbReference type="EMBL" id="PGTM01000052">
    <property type="protein sequence ID" value="PJF36459.1"/>
    <property type="molecule type" value="Genomic_DNA"/>
</dbReference>
<evidence type="ECO:0000313" key="2">
    <source>
        <dbReference type="Proteomes" id="UP000229681"/>
    </source>
</evidence>
<organism evidence="1 2">
    <name type="scientific">Candidatus Thermofonsia Clade 1 bacterium</name>
    <dbReference type="NCBI Taxonomy" id="2364210"/>
    <lineage>
        <taxon>Bacteria</taxon>
        <taxon>Bacillati</taxon>
        <taxon>Chloroflexota</taxon>
        <taxon>Candidatus Thermofontia</taxon>
        <taxon>Candidatus Thermofonsia Clade 1</taxon>
    </lineage>
</organism>
<accession>A0A2M8PFY0</accession>
<protein>
    <submittedName>
        <fullName evidence="1">Uncharacterized protein</fullName>
    </submittedName>
</protein>
<name>A0A2M8PFY0_9CHLR</name>
<comment type="caution">
    <text evidence="1">The sequence shown here is derived from an EMBL/GenBank/DDBJ whole genome shotgun (WGS) entry which is preliminary data.</text>
</comment>
<evidence type="ECO:0000313" key="1">
    <source>
        <dbReference type="EMBL" id="PJF36459.1"/>
    </source>
</evidence>
<dbReference type="Proteomes" id="UP000229681">
    <property type="component" value="Unassembled WGS sequence"/>
</dbReference>
<dbReference type="InterPro" id="IPR036390">
    <property type="entry name" value="WH_DNA-bd_sf"/>
</dbReference>
<sequence>MELPFTLQRLPSEALEVLRFLHKHRAAATSAEIQEGAQLSARLVGRAIRRLVNFRLVQFHSDRYALTSDGQIAAQQLLEYDAALAAKSGGRAELPRVPRRLTVVMPRVLRANTPADLFVGVNPPTANMPLLPQPAHITLRVSALGGTLSLAEFALEVPVDKAAVPAKLSLTPDQAGRAVRVRIDAFQAVDADQLQFEPLGGMYFDVRVSMDATQDSALRAVGMDMLLKPIRI</sequence>
<dbReference type="AlphaFoldDB" id="A0A2M8PFY0"/>
<gene>
    <name evidence="1" type="ORF">CUN49_05335</name>
</gene>